<proteinExistence type="predicted"/>
<protein>
    <recommendedName>
        <fullName evidence="3">Apea-like HEPN domain-containing protein</fullName>
    </recommendedName>
</protein>
<accession>A0A3B0A4C7</accession>
<gene>
    <name evidence="1" type="ORF">D7193_11725</name>
</gene>
<reference evidence="1 2" key="1">
    <citation type="journal article" date="2015" name="Int. J. Syst. Evol. Microbiol.">
        <title>Micromonospora costi sp. nov., isolated from a leaf of Costus speciosus.</title>
        <authorList>
            <person name="Thawai C."/>
        </authorList>
    </citation>
    <scope>NUCLEOTIDE SEQUENCE [LARGE SCALE GENOMIC DNA]</scope>
    <source>
        <strain evidence="1 2">CS1-12</strain>
    </source>
</reference>
<comment type="caution">
    <text evidence="1">The sequence shown here is derived from an EMBL/GenBank/DDBJ whole genome shotgun (WGS) entry which is preliminary data.</text>
</comment>
<dbReference type="Proteomes" id="UP000279968">
    <property type="component" value="Unassembled WGS sequence"/>
</dbReference>
<dbReference type="RefSeq" id="WP_120779529.1">
    <property type="nucleotide sequence ID" value="NZ_JBHLUP010000002.1"/>
</dbReference>
<evidence type="ECO:0000313" key="2">
    <source>
        <dbReference type="Proteomes" id="UP000279968"/>
    </source>
</evidence>
<organism evidence="1 2">
    <name type="scientific">Micromonospora costi</name>
    <dbReference type="NCBI Taxonomy" id="1530042"/>
    <lineage>
        <taxon>Bacteria</taxon>
        <taxon>Bacillati</taxon>
        <taxon>Actinomycetota</taxon>
        <taxon>Actinomycetes</taxon>
        <taxon>Micromonosporales</taxon>
        <taxon>Micromonosporaceae</taxon>
        <taxon>Micromonospora</taxon>
    </lineage>
</organism>
<name>A0A3B0A4C7_9ACTN</name>
<evidence type="ECO:0000313" key="1">
    <source>
        <dbReference type="EMBL" id="RKN55341.1"/>
    </source>
</evidence>
<dbReference type="AlphaFoldDB" id="A0A3B0A4C7"/>
<sequence>MAWIDRSLVVPDRLVAMLFQFLALEAILGDKAEGLRSLGLALRRTMLGHLVGGGWPAPENIYYQYEKVRSAAVHGAPRSHRQQAERFGHDVIRTLNEFLTFAETHGFTKRAQVLRAPASHEEVPRVLEHLRARDTTWDDFEPRAG</sequence>
<evidence type="ECO:0008006" key="3">
    <source>
        <dbReference type="Google" id="ProtNLM"/>
    </source>
</evidence>
<keyword evidence="2" id="KW-1185">Reference proteome</keyword>
<dbReference type="EMBL" id="RBAN01000002">
    <property type="protein sequence ID" value="RKN55341.1"/>
    <property type="molecule type" value="Genomic_DNA"/>
</dbReference>
<dbReference type="OrthoDB" id="5190276at2"/>